<comment type="caution">
    <text evidence="2">The sequence shown here is derived from an EMBL/GenBank/DDBJ whole genome shotgun (WGS) entry which is preliminary data.</text>
</comment>
<dbReference type="InterPro" id="IPR029138">
    <property type="entry name" value="SNAPC5"/>
</dbReference>
<dbReference type="GO" id="GO:0005634">
    <property type="term" value="C:nucleus"/>
    <property type="evidence" value="ECO:0007669"/>
    <property type="project" value="InterPro"/>
</dbReference>
<protein>
    <recommendedName>
        <fullName evidence="4">snRNA-activating protein complex subunit 5</fullName>
    </recommendedName>
</protein>
<organism evidence="2 3">
    <name type="scientific">Patella caerulea</name>
    <name type="common">Rayed Mediterranean limpet</name>
    <dbReference type="NCBI Taxonomy" id="87958"/>
    <lineage>
        <taxon>Eukaryota</taxon>
        <taxon>Metazoa</taxon>
        <taxon>Spiralia</taxon>
        <taxon>Lophotrochozoa</taxon>
        <taxon>Mollusca</taxon>
        <taxon>Gastropoda</taxon>
        <taxon>Patellogastropoda</taxon>
        <taxon>Patelloidea</taxon>
        <taxon>Patellidae</taxon>
        <taxon>Patella</taxon>
    </lineage>
</organism>
<gene>
    <name evidence="2" type="ORF">SNE40_022680</name>
</gene>
<dbReference type="AlphaFoldDB" id="A0AAN8G195"/>
<feature type="region of interest" description="Disordered" evidence="1">
    <location>
        <begin position="44"/>
        <end position="117"/>
    </location>
</feature>
<evidence type="ECO:0000313" key="3">
    <source>
        <dbReference type="Proteomes" id="UP001347796"/>
    </source>
</evidence>
<reference evidence="2 3" key="1">
    <citation type="submission" date="2024-01" db="EMBL/GenBank/DDBJ databases">
        <title>The genome of the rayed Mediterranean limpet Patella caerulea (Linnaeus, 1758).</title>
        <authorList>
            <person name="Anh-Thu Weber A."/>
            <person name="Halstead-Nussloch G."/>
        </authorList>
    </citation>
    <scope>NUCLEOTIDE SEQUENCE [LARGE SCALE GENOMIC DNA]</scope>
    <source>
        <strain evidence="2">AATW-2023a</strain>
        <tissue evidence="2">Whole specimen</tissue>
    </source>
</reference>
<feature type="compositionally biased region" description="Acidic residues" evidence="1">
    <location>
        <begin position="85"/>
        <end position="102"/>
    </location>
</feature>
<sequence>MASFAEIKRLQEEEKALISLTSRFSDQLTRLKVEELALVSMLRREAEEKDSEGSSENETQHVEVVKNKQEDLDLAVQDPFSLAFQDEEEDEEEDEPEHEMDDLNSFLNELTAKHTKS</sequence>
<evidence type="ECO:0008006" key="4">
    <source>
        <dbReference type="Google" id="ProtNLM"/>
    </source>
</evidence>
<evidence type="ECO:0000256" key="1">
    <source>
        <dbReference type="SAM" id="MobiDB-lite"/>
    </source>
</evidence>
<evidence type="ECO:0000313" key="2">
    <source>
        <dbReference type="EMBL" id="KAK6165848.1"/>
    </source>
</evidence>
<dbReference type="Proteomes" id="UP001347796">
    <property type="component" value="Unassembled WGS sequence"/>
</dbReference>
<name>A0AAN8G195_PATCE</name>
<keyword evidence="3" id="KW-1185">Reference proteome</keyword>
<dbReference type="PANTHER" id="PTHR15333">
    <property type="entry name" value="SNRNA-ACTIVATING PROTEIN COMPLEX SUBUNIT 5"/>
    <property type="match status" value="1"/>
</dbReference>
<proteinExistence type="predicted"/>
<accession>A0AAN8G195</accession>
<dbReference type="EMBL" id="JAZGQO010000021">
    <property type="protein sequence ID" value="KAK6165848.1"/>
    <property type="molecule type" value="Genomic_DNA"/>
</dbReference>
<dbReference type="PANTHER" id="PTHR15333:SF2">
    <property type="entry name" value="SNRNA-ACTIVATING PROTEIN COMPLEX SUBUNIT 5"/>
    <property type="match status" value="1"/>
</dbReference>
<dbReference type="GO" id="GO:0006384">
    <property type="term" value="P:transcription initiation at RNA polymerase III promoter"/>
    <property type="evidence" value="ECO:0007669"/>
    <property type="project" value="InterPro"/>
</dbReference>
<feature type="compositionally biased region" description="Basic and acidic residues" evidence="1">
    <location>
        <begin position="58"/>
        <end position="71"/>
    </location>
</feature>
<dbReference type="GO" id="GO:0006366">
    <property type="term" value="P:transcription by RNA polymerase II"/>
    <property type="evidence" value="ECO:0007669"/>
    <property type="project" value="InterPro"/>
</dbReference>
<dbReference type="Pfam" id="PF15497">
    <property type="entry name" value="SNAPC5"/>
    <property type="match status" value="1"/>
</dbReference>